<feature type="transmembrane region" description="Helical" evidence="7">
    <location>
        <begin position="290"/>
        <end position="311"/>
    </location>
</feature>
<name>A0A1C3Y1J4_9HYPH</name>
<evidence type="ECO:0000256" key="5">
    <source>
        <dbReference type="ARBA" id="ARBA00022989"/>
    </source>
</evidence>
<dbReference type="PANTHER" id="PTHR30193">
    <property type="entry name" value="ABC TRANSPORTER PERMEASE PROTEIN"/>
    <property type="match status" value="1"/>
</dbReference>
<evidence type="ECO:0000256" key="3">
    <source>
        <dbReference type="ARBA" id="ARBA00022475"/>
    </source>
</evidence>
<evidence type="ECO:0000256" key="6">
    <source>
        <dbReference type="ARBA" id="ARBA00023136"/>
    </source>
</evidence>
<reference evidence="9 10" key="1">
    <citation type="submission" date="2016-08" db="EMBL/GenBank/DDBJ databases">
        <authorList>
            <person name="Seilhamer J.J."/>
        </authorList>
    </citation>
    <scope>NUCLEOTIDE SEQUENCE [LARGE SCALE GENOMIC DNA]</scope>
    <source>
        <strain evidence="9 10">HBR26</strain>
    </source>
</reference>
<dbReference type="InterPro" id="IPR000515">
    <property type="entry name" value="MetI-like"/>
</dbReference>
<sequence>MSAASVDSDAAAAALRGGAISAFHLSTSWPMSLKRKRNLSATIALLPTWLAAVAVFIGTMAWSIRLSFTNSTLFPSSTYVGLAQYSKLFASAKWLASLQNLLIFGVLYVAGCLALGFLLAAALDRKIRFENAFRTIFLYPYAMSFVVTGLIWQWMLNPTLGIQASMRSLGWESFVLDWVVNRDMAIYALVLAGVWQGAGLVMVIALAGIRGIEAEQWKAARIDGIPVWRIYVSIILPQLGPALAAAGMLLAMGVIKTYDIVVAMTNGGPGNATEVPAKFIMDNLFGRQNLGLATAGATVLVLTVIIAVAPFRYVMHMRNRAKGAV</sequence>
<organism evidence="9 10">
    <name type="scientific">Rhizobium aethiopicum</name>
    <dbReference type="NCBI Taxonomy" id="1138170"/>
    <lineage>
        <taxon>Bacteria</taxon>
        <taxon>Pseudomonadati</taxon>
        <taxon>Pseudomonadota</taxon>
        <taxon>Alphaproteobacteria</taxon>
        <taxon>Hyphomicrobiales</taxon>
        <taxon>Rhizobiaceae</taxon>
        <taxon>Rhizobium/Agrobacterium group</taxon>
        <taxon>Rhizobium</taxon>
    </lineage>
</organism>
<keyword evidence="6 7" id="KW-0472">Membrane</keyword>
<dbReference type="AlphaFoldDB" id="A0A1C3Y1J4"/>
<keyword evidence="2 7" id="KW-0813">Transport</keyword>
<keyword evidence="3" id="KW-1003">Cell membrane</keyword>
<dbReference type="InterPro" id="IPR035906">
    <property type="entry name" value="MetI-like_sf"/>
</dbReference>
<feature type="domain" description="ABC transmembrane type-1" evidence="8">
    <location>
        <begin position="98"/>
        <end position="311"/>
    </location>
</feature>
<evidence type="ECO:0000256" key="7">
    <source>
        <dbReference type="RuleBase" id="RU363032"/>
    </source>
</evidence>
<comment type="subcellular location">
    <subcellularLocation>
        <location evidence="1 7">Cell membrane</location>
        <topology evidence="1 7">Multi-pass membrane protein</topology>
    </subcellularLocation>
</comment>
<dbReference type="PANTHER" id="PTHR30193:SF42">
    <property type="entry name" value="ABC TRANSPORTER PERMEASE PROTEIN"/>
    <property type="match status" value="1"/>
</dbReference>
<gene>
    <name evidence="9" type="ORF">GA0061105_104182</name>
</gene>
<protein>
    <submittedName>
        <fullName evidence="9">Carbohydrate ABC transporter membrane protein 1, CUT1 family</fullName>
    </submittedName>
</protein>
<feature type="transmembrane region" description="Helical" evidence="7">
    <location>
        <begin position="135"/>
        <end position="155"/>
    </location>
</feature>
<evidence type="ECO:0000313" key="10">
    <source>
        <dbReference type="Proteomes" id="UP000198723"/>
    </source>
</evidence>
<evidence type="ECO:0000259" key="8">
    <source>
        <dbReference type="PROSITE" id="PS50928"/>
    </source>
</evidence>
<dbReference type="PROSITE" id="PS50928">
    <property type="entry name" value="ABC_TM1"/>
    <property type="match status" value="1"/>
</dbReference>
<dbReference type="CDD" id="cd06261">
    <property type="entry name" value="TM_PBP2"/>
    <property type="match status" value="1"/>
</dbReference>
<dbReference type="Pfam" id="PF00528">
    <property type="entry name" value="BPD_transp_1"/>
    <property type="match status" value="1"/>
</dbReference>
<proteinExistence type="inferred from homology"/>
<dbReference type="Gene3D" id="1.10.3720.10">
    <property type="entry name" value="MetI-like"/>
    <property type="match status" value="1"/>
</dbReference>
<keyword evidence="4 7" id="KW-0812">Transmembrane</keyword>
<dbReference type="Proteomes" id="UP000198723">
    <property type="component" value="Unassembled WGS sequence"/>
</dbReference>
<feature type="transmembrane region" description="Helical" evidence="7">
    <location>
        <begin position="184"/>
        <end position="209"/>
    </location>
</feature>
<comment type="similarity">
    <text evidence="7">Belongs to the binding-protein-dependent transport system permease family.</text>
</comment>
<dbReference type="EMBL" id="FMAJ01000004">
    <property type="protein sequence ID" value="SCB58256.1"/>
    <property type="molecule type" value="Genomic_DNA"/>
</dbReference>
<accession>A0A1C3Y1J4</accession>
<dbReference type="SUPFAM" id="SSF161098">
    <property type="entry name" value="MetI-like"/>
    <property type="match status" value="1"/>
</dbReference>
<dbReference type="STRING" id="1138170.GA0061105_104182"/>
<keyword evidence="5 7" id="KW-1133">Transmembrane helix</keyword>
<dbReference type="GO" id="GO:0055085">
    <property type="term" value="P:transmembrane transport"/>
    <property type="evidence" value="ECO:0007669"/>
    <property type="project" value="InterPro"/>
</dbReference>
<feature type="transmembrane region" description="Helical" evidence="7">
    <location>
        <begin position="101"/>
        <end position="123"/>
    </location>
</feature>
<evidence type="ECO:0000313" key="9">
    <source>
        <dbReference type="EMBL" id="SCB58256.1"/>
    </source>
</evidence>
<dbReference type="GO" id="GO:0005886">
    <property type="term" value="C:plasma membrane"/>
    <property type="evidence" value="ECO:0007669"/>
    <property type="project" value="UniProtKB-SubCell"/>
</dbReference>
<evidence type="ECO:0000256" key="1">
    <source>
        <dbReference type="ARBA" id="ARBA00004651"/>
    </source>
</evidence>
<dbReference type="InterPro" id="IPR051393">
    <property type="entry name" value="ABC_transporter_permease"/>
</dbReference>
<feature type="transmembrane region" description="Helical" evidence="7">
    <location>
        <begin position="230"/>
        <end position="255"/>
    </location>
</feature>
<evidence type="ECO:0000256" key="4">
    <source>
        <dbReference type="ARBA" id="ARBA00022692"/>
    </source>
</evidence>
<evidence type="ECO:0000256" key="2">
    <source>
        <dbReference type="ARBA" id="ARBA00022448"/>
    </source>
</evidence>
<feature type="transmembrane region" description="Helical" evidence="7">
    <location>
        <begin position="39"/>
        <end position="64"/>
    </location>
</feature>